<feature type="chain" id="PRO_5012240965" evidence="1">
    <location>
        <begin position="22"/>
        <end position="475"/>
    </location>
</feature>
<dbReference type="Proteomes" id="UP000198412">
    <property type="component" value="Unassembled WGS sequence"/>
</dbReference>
<keyword evidence="3" id="KW-1185">Reference proteome</keyword>
<keyword evidence="1" id="KW-0732">Signal</keyword>
<accession>A0A238XZX0</accession>
<evidence type="ECO:0000256" key="1">
    <source>
        <dbReference type="SAM" id="SignalP"/>
    </source>
</evidence>
<dbReference type="EMBL" id="FZNX01000003">
    <property type="protein sequence ID" value="SNR64447.1"/>
    <property type="molecule type" value="Genomic_DNA"/>
</dbReference>
<dbReference type="Pfam" id="PF12771">
    <property type="entry name" value="SusD-like_2"/>
    <property type="match status" value="1"/>
</dbReference>
<organism evidence="2 3">
    <name type="scientific">Lutibacter flavus</name>
    <dbReference type="NCBI Taxonomy" id="691689"/>
    <lineage>
        <taxon>Bacteria</taxon>
        <taxon>Pseudomonadati</taxon>
        <taxon>Bacteroidota</taxon>
        <taxon>Flavobacteriia</taxon>
        <taxon>Flavobacteriales</taxon>
        <taxon>Flavobacteriaceae</taxon>
        <taxon>Lutibacter</taxon>
    </lineage>
</organism>
<evidence type="ECO:0000313" key="3">
    <source>
        <dbReference type="Proteomes" id="UP000198412"/>
    </source>
</evidence>
<dbReference type="InterPro" id="IPR041662">
    <property type="entry name" value="SusD-like_2"/>
</dbReference>
<dbReference type="SUPFAM" id="SSF48452">
    <property type="entry name" value="TPR-like"/>
    <property type="match status" value="1"/>
</dbReference>
<evidence type="ECO:0000313" key="2">
    <source>
        <dbReference type="EMBL" id="SNR64447.1"/>
    </source>
</evidence>
<gene>
    <name evidence="2" type="ORF">SAMN04488111_2252</name>
</gene>
<dbReference type="OrthoDB" id="725917at2"/>
<dbReference type="RefSeq" id="WP_089378522.1">
    <property type="nucleotide sequence ID" value="NZ_FZNX01000003.1"/>
</dbReference>
<dbReference type="Gene3D" id="1.25.40.390">
    <property type="match status" value="1"/>
</dbReference>
<proteinExistence type="predicted"/>
<dbReference type="AlphaFoldDB" id="A0A238XZX0"/>
<feature type="signal peptide" evidence="1">
    <location>
        <begin position="1"/>
        <end position="21"/>
    </location>
</feature>
<protein>
    <submittedName>
        <fullName evidence="2">Starch-binding associating with outer membrane</fullName>
    </submittedName>
</protein>
<reference evidence="3" key="1">
    <citation type="submission" date="2017-06" db="EMBL/GenBank/DDBJ databases">
        <authorList>
            <person name="Varghese N."/>
            <person name="Submissions S."/>
        </authorList>
    </citation>
    <scope>NUCLEOTIDE SEQUENCE [LARGE SCALE GENOMIC DNA]</scope>
    <source>
        <strain evidence="3">DSM 27993</strain>
    </source>
</reference>
<dbReference type="PROSITE" id="PS51257">
    <property type="entry name" value="PROKAR_LIPOPROTEIN"/>
    <property type="match status" value="1"/>
</dbReference>
<name>A0A238XZX0_9FLAO</name>
<sequence>MKRFKIIALLLFSLLVSVSCDSDFEEINQDPNNPIAVPSSLLIPGVVRAAQNRSYSTFVGGDMGACWSQQFSKVQYNDEERYQPRQGVITQVWGDFYEDVISDAKSMQEIAIQEENNNMQGVAITLQAYGYAFLTDVYGDIPFSEAIKAGEGIISPVYDSQEAVYTGILAMLDEAISLLGTSGSIDGTNDIVYGGNANLWKKFASSLKFRALMRASGKMDVSSQLQALVSSGNLFASNSDEAKLVYLSANPSSNPLYESIVFGTRGEWKVNSVIVDILATSNDPRLPIYAAKNADGDYRGKPSGYVDVPNDDYNYENVSPLGDFYLRPELPGYFVSNAELKFLMAEAATKGFISGDANALYLEAITASLEYNGVAGPDIAAFLDERTLSASTSTALEQIATQNWIALFSQGVESWTEWRRTGYPALSPAAEADLNEIPSRYNYPTTESSINKANYDAAVASQGADLLTTPVWWMN</sequence>
<dbReference type="InterPro" id="IPR011990">
    <property type="entry name" value="TPR-like_helical_dom_sf"/>
</dbReference>